<dbReference type="Proteomes" id="UP000537989">
    <property type="component" value="Unassembled WGS sequence"/>
</dbReference>
<sequence length="266" mass="28363">MEPTTTNMSIGTKTEISASNFETDVESVRAEPSFCLYRLIDSARLGLTVLALAAGLTILGLSADTIAVYHATYVPEDWFLQLWPSNFDMGPSIALVVGGALVVVANLVSLIADKIQTVRGNAVIKAVIKFTPPAIALIAAIISMSYFYGVNASTTNDSLQSWTCRWKDVTMTVQPHFGTLCKQSKASVGLAVMLVPVEAIVLGLAAYQFVLEKRFSMTSHGSGPKVTKFSGWGLGSGSLGLSRSDHGMGETGDHPEIGWNDVLDSN</sequence>
<evidence type="ECO:0000256" key="2">
    <source>
        <dbReference type="SAM" id="Phobius"/>
    </source>
</evidence>
<accession>A0AAN5Z209</accession>
<gene>
    <name evidence="3" type="ORF">FAUST_10328</name>
</gene>
<feature type="transmembrane region" description="Helical" evidence="2">
    <location>
        <begin position="47"/>
        <end position="69"/>
    </location>
</feature>
<evidence type="ECO:0000256" key="1">
    <source>
        <dbReference type="SAM" id="MobiDB-lite"/>
    </source>
</evidence>
<name>A0AAN5Z209_FUSAU</name>
<feature type="transmembrane region" description="Helical" evidence="2">
    <location>
        <begin position="188"/>
        <end position="210"/>
    </location>
</feature>
<organism evidence="3 4">
    <name type="scientific">Fusarium austroamericanum</name>
    <dbReference type="NCBI Taxonomy" id="282268"/>
    <lineage>
        <taxon>Eukaryota</taxon>
        <taxon>Fungi</taxon>
        <taxon>Dikarya</taxon>
        <taxon>Ascomycota</taxon>
        <taxon>Pezizomycotina</taxon>
        <taxon>Sordariomycetes</taxon>
        <taxon>Hypocreomycetidae</taxon>
        <taxon>Hypocreales</taxon>
        <taxon>Nectriaceae</taxon>
        <taxon>Fusarium</taxon>
    </lineage>
</organism>
<reference evidence="3 4" key="1">
    <citation type="submission" date="2020-02" db="EMBL/GenBank/DDBJ databases">
        <title>Identification and distribution of gene clusters putatively required for synthesis of sphingolipid metabolism inhibitors in phylogenetically diverse species of the filamentous fungus Fusarium.</title>
        <authorList>
            <person name="Kim H.-S."/>
            <person name="Busman M."/>
            <person name="Brown D.W."/>
            <person name="Divon H."/>
            <person name="Uhlig S."/>
            <person name="Proctor R.H."/>
        </authorList>
    </citation>
    <scope>NUCLEOTIDE SEQUENCE [LARGE SCALE GENOMIC DNA]</scope>
    <source>
        <strain evidence="3 4">NRRL 2903</strain>
    </source>
</reference>
<keyword evidence="4" id="KW-1185">Reference proteome</keyword>
<evidence type="ECO:0000313" key="4">
    <source>
        <dbReference type="Proteomes" id="UP000537989"/>
    </source>
</evidence>
<feature type="compositionally biased region" description="Basic and acidic residues" evidence="1">
    <location>
        <begin position="243"/>
        <end position="256"/>
    </location>
</feature>
<keyword evidence="2" id="KW-0812">Transmembrane</keyword>
<proteinExistence type="predicted"/>
<feature type="region of interest" description="Disordered" evidence="1">
    <location>
        <begin position="243"/>
        <end position="266"/>
    </location>
</feature>
<dbReference type="AlphaFoldDB" id="A0AAN5Z209"/>
<comment type="caution">
    <text evidence="3">The sequence shown here is derived from an EMBL/GenBank/DDBJ whole genome shotgun (WGS) entry which is preliminary data.</text>
</comment>
<protein>
    <submittedName>
        <fullName evidence="3">Uncharacterized protein</fullName>
    </submittedName>
</protein>
<keyword evidence="2" id="KW-1133">Transmembrane helix</keyword>
<keyword evidence="2" id="KW-0472">Membrane</keyword>
<dbReference type="EMBL" id="JAAMOD010000387">
    <property type="protein sequence ID" value="KAF5229595.1"/>
    <property type="molecule type" value="Genomic_DNA"/>
</dbReference>
<feature type="transmembrane region" description="Helical" evidence="2">
    <location>
        <begin position="123"/>
        <end position="148"/>
    </location>
</feature>
<evidence type="ECO:0000313" key="3">
    <source>
        <dbReference type="EMBL" id="KAF5229595.1"/>
    </source>
</evidence>
<feature type="transmembrane region" description="Helical" evidence="2">
    <location>
        <begin position="89"/>
        <end position="111"/>
    </location>
</feature>